<dbReference type="Proteomes" id="UP000008783">
    <property type="component" value="Unassembled WGS sequence"/>
</dbReference>
<evidence type="ECO:0000313" key="1">
    <source>
        <dbReference type="EMBL" id="EFP87497.2"/>
    </source>
</evidence>
<evidence type="ECO:0000313" key="2">
    <source>
        <dbReference type="Proteomes" id="UP000008783"/>
    </source>
</evidence>
<keyword evidence="2" id="KW-1185">Reference proteome</keyword>
<reference evidence="2" key="2">
    <citation type="journal article" date="2011" name="Proc. Natl. Acad. Sci. U.S.A.">
        <title>Obligate biotrophy features unraveled by the genomic analysis of rust fungi.</title>
        <authorList>
            <person name="Duplessis S."/>
            <person name="Cuomo C.A."/>
            <person name="Lin Y.-C."/>
            <person name="Aerts A."/>
            <person name="Tisserant E."/>
            <person name="Veneault-Fourrey C."/>
            <person name="Joly D.L."/>
            <person name="Hacquard S."/>
            <person name="Amselem J."/>
            <person name="Cantarel B.L."/>
            <person name="Chiu R."/>
            <person name="Coutinho P.M."/>
            <person name="Feau N."/>
            <person name="Field M."/>
            <person name="Frey P."/>
            <person name="Gelhaye E."/>
            <person name="Goldberg J."/>
            <person name="Grabherr M.G."/>
            <person name="Kodira C.D."/>
            <person name="Kohler A."/>
            <person name="Kuees U."/>
            <person name="Lindquist E.A."/>
            <person name="Lucas S.M."/>
            <person name="Mago R."/>
            <person name="Mauceli E."/>
            <person name="Morin E."/>
            <person name="Murat C."/>
            <person name="Pangilinan J.L."/>
            <person name="Park R."/>
            <person name="Pearson M."/>
            <person name="Quesneville H."/>
            <person name="Rouhier N."/>
            <person name="Sakthikumar S."/>
            <person name="Salamov A.A."/>
            <person name="Schmutz J."/>
            <person name="Selles B."/>
            <person name="Shapiro H."/>
            <person name="Tanguay P."/>
            <person name="Tuskan G.A."/>
            <person name="Henrissat B."/>
            <person name="Van de Peer Y."/>
            <person name="Rouze P."/>
            <person name="Ellis J.G."/>
            <person name="Dodds P.N."/>
            <person name="Schein J.E."/>
            <person name="Zhong S."/>
            <person name="Hamelin R.C."/>
            <person name="Grigoriev I.V."/>
            <person name="Szabo L.J."/>
            <person name="Martin F."/>
        </authorList>
    </citation>
    <scope>NUCLEOTIDE SEQUENCE [LARGE SCALE GENOMIC DNA]</scope>
    <source>
        <strain evidence="2">CRL 75-36-700-3 / race SCCL</strain>
    </source>
</reference>
<sequence length="270" mass="29643">MCALFVVVSLPSDSRTLLPPSFLHCCFFLSYSRTTHPLYLHLLRCRFFLSDSRTTTSCVRIIAMSAIAQTKDDADALNLKVSGIVQLKPQGADSNYLDWSFVVLLHLKSLKLAYVLEPEPSPTLTAAAKTKSSRPASWLNDSIAVSSDVALAFAGPSGLFGWGRMHWLRQLVVARLSGDNIDSHIESMAICAERLGSLVTPEKPLTVDDIHATALLTSLTDDWLHCVSSLMNEDSVTSSRIVLALKAESLLRKARREDKSTVTVKQDPQA</sequence>
<accession>E3KT72</accession>
<dbReference type="InParanoid" id="E3KT72"/>
<proteinExistence type="predicted"/>
<organism evidence="1 2">
    <name type="scientific">Puccinia graminis f. sp. tritici (strain CRL 75-36-700-3 / race SCCL)</name>
    <name type="common">Black stem rust fungus</name>
    <dbReference type="NCBI Taxonomy" id="418459"/>
    <lineage>
        <taxon>Eukaryota</taxon>
        <taxon>Fungi</taxon>
        <taxon>Dikarya</taxon>
        <taxon>Basidiomycota</taxon>
        <taxon>Pucciniomycotina</taxon>
        <taxon>Pucciniomycetes</taxon>
        <taxon>Pucciniales</taxon>
        <taxon>Pucciniaceae</taxon>
        <taxon>Puccinia</taxon>
    </lineage>
</organism>
<protein>
    <submittedName>
        <fullName evidence="1">Uncharacterized protein</fullName>
    </submittedName>
</protein>
<dbReference type="EMBL" id="DS178307">
    <property type="protein sequence ID" value="EFP87497.2"/>
    <property type="molecule type" value="Genomic_DNA"/>
</dbReference>
<gene>
    <name evidence="1" type="ORF">PGTG_13868</name>
</gene>
<dbReference type="PANTHER" id="PTHR33246">
    <property type="entry name" value="CCHC-TYPE DOMAIN-CONTAINING PROTEIN"/>
    <property type="match status" value="1"/>
</dbReference>
<reference key="1">
    <citation type="submission" date="2007-01" db="EMBL/GenBank/DDBJ databases">
        <title>The Genome Sequence of Puccinia graminis f. sp. tritici Strain CRL 75-36-700-3.</title>
        <authorList>
            <consortium name="The Broad Institute Genome Sequencing Platform"/>
            <person name="Birren B."/>
            <person name="Lander E."/>
            <person name="Galagan J."/>
            <person name="Nusbaum C."/>
            <person name="Devon K."/>
            <person name="Cuomo C."/>
            <person name="Jaffe D."/>
            <person name="Butler J."/>
            <person name="Alvarez P."/>
            <person name="Gnerre S."/>
            <person name="Grabherr M."/>
            <person name="Mauceli E."/>
            <person name="Brockman W."/>
            <person name="Young S."/>
            <person name="LaButti K."/>
            <person name="Sykes S."/>
            <person name="DeCaprio D."/>
            <person name="Crawford M."/>
            <person name="Koehrsen M."/>
            <person name="Engels R."/>
            <person name="Montgomery P."/>
            <person name="Pearson M."/>
            <person name="Howarth C."/>
            <person name="Larson L."/>
            <person name="White J."/>
            <person name="Zeng Q."/>
            <person name="Kodira C."/>
            <person name="Yandava C."/>
            <person name="Alvarado L."/>
            <person name="O'Leary S."/>
            <person name="Szabo L."/>
            <person name="Dean R."/>
            <person name="Schein J."/>
        </authorList>
    </citation>
    <scope>NUCLEOTIDE SEQUENCE</scope>
    <source>
        <strain>CRL 75-36-700-3</strain>
    </source>
</reference>
<dbReference type="GeneID" id="10538391"/>
<name>E3KT72_PUCGT</name>
<dbReference type="PANTHER" id="PTHR33246:SF51">
    <property type="entry name" value="MYB_SANT-LIKE DOMAIN-CONTAINING PROTEIN"/>
    <property type="match status" value="1"/>
</dbReference>
<dbReference type="KEGG" id="pgr:PGTG_13868"/>
<dbReference type="HOGENOM" id="CLU_1031103_0_0_1"/>
<dbReference type="AlphaFoldDB" id="E3KT72"/>
<dbReference type="VEuPathDB" id="FungiDB:PGTG_13868"/>
<dbReference type="RefSeq" id="XP_003331916.2">
    <property type="nucleotide sequence ID" value="XM_003331868.2"/>
</dbReference>